<dbReference type="EMBL" id="KI912111">
    <property type="protein sequence ID" value="ETS82781.1"/>
    <property type="molecule type" value="Genomic_DNA"/>
</dbReference>
<dbReference type="InParanoid" id="W3XC98"/>
<dbReference type="InterPro" id="IPR045312">
    <property type="entry name" value="PCBER-like"/>
</dbReference>
<evidence type="ECO:0000313" key="5">
    <source>
        <dbReference type="Proteomes" id="UP000030651"/>
    </source>
</evidence>
<accession>W3XC98</accession>
<dbReference type="OrthoDB" id="419598at2759"/>
<organism evidence="4 5">
    <name type="scientific">Pestalotiopsis fici (strain W106-1 / CGMCC3.15140)</name>
    <dbReference type="NCBI Taxonomy" id="1229662"/>
    <lineage>
        <taxon>Eukaryota</taxon>
        <taxon>Fungi</taxon>
        <taxon>Dikarya</taxon>
        <taxon>Ascomycota</taxon>
        <taxon>Pezizomycotina</taxon>
        <taxon>Sordariomycetes</taxon>
        <taxon>Xylariomycetidae</taxon>
        <taxon>Amphisphaeriales</taxon>
        <taxon>Sporocadaceae</taxon>
        <taxon>Pestalotiopsis</taxon>
    </lineage>
</organism>
<dbReference type="GO" id="GO:0016491">
    <property type="term" value="F:oxidoreductase activity"/>
    <property type="evidence" value="ECO:0007669"/>
    <property type="project" value="UniProtKB-KW"/>
</dbReference>
<sequence>MAPTTKQGRKITVVGGSGNVGSRIVTALVEAGIHEVSVISRPESQATFLASVQVRRGAYDDEAFLASALAGQDVLIMTLSFQASDAQKPLIRAAAAAGVPYVVPCEFGSDTTNEPLCREIFFLEAKKQYRNLIEELGVSSWIGVVNNPWFDYCLPLGFFEIDVKNRTATYFNDGSYKANFTTMGRVGTSLAALLSQPDAKLAEHKNRWVYFSSLVASQRDMVASAQRATKTTDADWTITSKPTQQVLDWSRAETAKGNFMAAGKALFALTVTEGYGGNYQDNVVDYAALGLEPGEDLDEIVRNLVGEMGA</sequence>
<dbReference type="KEGG" id="pfy:PFICI_04657"/>
<dbReference type="AlphaFoldDB" id="W3XC98"/>
<dbReference type="SUPFAM" id="SSF51735">
    <property type="entry name" value="NAD(P)-binding Rossmann-fold domains"/>
    <property type="match status" value="1"/>
</dbReference>
<evidence type="ECO:0000256" key="2">
    <source>
        <dbReference type="ARBA" id="ARBA00023002"/>
    </source>
</evidence>
<proteinExistence type="predicted"/>
<dbReference type="Proteomes" id="UP000030651">
    <property type="component" value="Unassembled WGS sequence"/>
</dbReference>
<keyword evidence="5" id="KW-1185">Reference proteome</keyword>
<dbReference type="eggNOG" id="ENOG502SJZR">
    <property type="taxonomic scope" value="Eukaryota"/>
</dbReference>
<keyword evidence="1" id="KW-0521">NADP</keyword>
<name>W3XC98_PESFW</name>
<gene>
    <name evidence="4" type="ORF">PFICI_04657</name>
</gene>
<dbReference type="Gene3D" id="3.40.50.720">
    <property type="entry name" value="NAD(P)-binding Rossmann-like Domain"/>
    <property type="match status" value="1"/>
</dbReference>
<dbReference type="InterPro" id="IPR036291">
    <property type="entry name" value="NAD(P)-bd_dom_sf"/>
</dbReference>
<keyword evidence="2" id="KW-0560">Oxidoreductase</keyword>
<reference evidence="5" key="1">
    <citation type="journal article" date="2015" name="BMC Genomics">
        <title>Genomic and transcriptomic analysis of the endophytic fungus Pestalotiopsis fici reveals its lifestyle and high potential for synthesis of natural products.</title>
        <authorList>
            <person name="Wang X."/>
            <person name="Zhang X."/>
            <person name="Liu L."/>
            <person name="Xiang M."/>
            <person name="Wang W."/>
            <person name="Sun X."/>
            <person name="Che Y."/>
            <person name="Guo L."/>
            <person name="Liu G."/>
            <person name="Guo L."/>
            <person name="Wang C."/>
            <person name="Yin W.B."/>
            <person name="Stadler M."/>
            <person name="Zhang X."/>
            <person name="Liu X."/>
        </authorList>
    </citation>
    <scope>NUCLEOTIDE SEQUENCE [LARGE SCALE GENOMIC DNA]</scope>
    <source>
        <strain evidence="5">W106-1 / CGMCC3.15140</strain>
    </source>
</reference>
<dbReference type="OMA" id="VPCEFGS"/>
<dbReference type="GeneID" id="19269670"/>
<evidence type="ECO:0000256" key="1">
    <source>
        <dbReference type="ARBA" id="ARBA00022857"/>
    </source>
</evidence>
<dbReference type="CDD" id="cd05259">
    <property type="entry name" value="PCBER_SDR_a"/>
    <property type="match status" value="1"/>
</dbReference>
<dbReference type="PANTHER" id="PTHR47706:SF7">
    <property type="entry name" value="CIPA-LIKE, PUTATIVE (AFU_ORTHOLOGUE AFUA_1G01630)-RELATED"/>
    <property type="match status" value="1"/>
</dbReference>
<evidence type="ECO:0000313" key="4">
    <source>
        <dbReference type="EMBL" id="ETS82781.1"/>
    </source>
</evidence>
<dbReference type="PANTHER" id="PTHR47706">
    <property type="entry name" value="NMRA-LIKE FAMILY PROTEIN"/>
    <property type="match status" value="1"/>
</dbReference>
<dbReference type="RefSeq" id="XP_007831429.1">
    <property type="nucleotide sequence ID" value="XM_007833238.1"/>
</dbReference>
<protein>
    <recommendedName>
        <fullName evidence="3">NmrA-like domain-containing protein</fullName>
    </recommendedName>
</protein>
<dbReference type="Pfam" id="PF05368">
    <property type="entry name" value="NmrA"/>
    <property type="match status" value="1"/>
</dbReference>
<evidence type="ECO:0000259" key="3">
    <source>
        <dbReference type="Pfam" id="PF05368"/>
    </source>
</evidence>
<feature type="domain" description="NmrA-like" evidence="3">
    <location>
        <begin position="9"/>
        <end position="140"/>
    </location>
</feature>
<dbReference type="InterPro" id="IPR051609">
    <property type="entry name" value="NmrA/Isoflavone_reductase-like"/>
</dbReference>
<dbReference type="InterPro" id="IPR008030">
    <property type="entry name" value="NmrA-like"/>
</dbReference>
<dbReference type="Gene3D" id="3.90.25.10">
    <property type="entry name" value="UDP-galactose 4-epimerase, domain 1"/>
    <property type="match status" value="1"/>
</dbReference>
<dbReference type="HOGENOM" id="CLU_044876_1_0_1"/>